<name>A0AC62A480_9BACI</name>
<protein>
    <submittedName>
        <fullName evidence="1">Uncharacterized protein</fullName>
    </submittedName>
</protein>
<organism evidence="1 2">
    <name type="scientific">Anaerobacillus isosaccharinicus</name>
    <dbReference type="NCBI Taxonomy" id="1532552"/>
    <lineage>
        <taxon>Bacteria</taxon>
        <taxon>Bacillati</taxon>
        <taxon>Bacillota</taxon>
        <taxon>Bacilli</taxon>
        <taxon>Bacillales</taxon>
        <taxon>Bacillaceae</taxon>
        <taxon>Anaerobacillus</taxon>
    </lineage>
</organism>
<evidence type="ECO:0000313" key="2">
    <source>
        <dbReference type="Proteomes" id="UP000180175"/>
    </source>
</evidence>
<keyword evidence="2" id="KW-1185">Reference proteome</keyword>
<reference evidence="1 2" key="2">
    <citation type="journal article" date="2019" name="Int. J. Syst. Evol. Microbiol.">
        <title>Anaerobacillus isosaccharinicus sp. nov., an alkaliphilic bacterium which degrades isosaccharinic acid.</title>
        <authorList>
            <person name="Bassil N.M."/>
            <person name="Lloyd J.R."/>
        </authorList>
    </citation>
    <scope>NUCLEOTIDE SEQUENCE [LARGE SCALE GENOMIC DNA]</scope>
    <source>
        <strain evidence="1 2">NB2006</strain>
    </source>
</reference>
<accession>A0AC62A480</accession>
<gene>
    <name evidence="1" type="ORF">AWH56_26405</name>
</gene>
<evidence type="ECO:0000313" key="1">
    <source>
        <dbReference type="EMBL" id="XRP48391.1"/>
    </source>
</evidence>
<proteinExistence type="predicted"/>
<reference evidence="1 2" key="1">
    <citation type="journal article" date="2017" name="Genome Announc.">
        <title>Draft Genome Sequences of Four Alkaliphilic Bacteria Belonging to the Anaerobacillus Genus.</title>
        <authorList>
            <person name="Bassil N.M."/>
            <person name="Lloyd J.R."/>
        </authorList>
    </citation>
    <scope>NUCLEOTIDE SEQUENCE [LARGE SCALE GENOMIC DNA]</scope>
    <source>
        <strain evidence="1 2">NB2006</strain>
    </source>
</reference>
<dbReference type="EMBL" id="CP063356">
    <property type="protein sequence ID" value="XRP48391.1"/>
    <property type="molecule type" value="Genomic_DNA"/>
</dbReference>
<dbReference type="Proteomes" id="UP000180175">
    <property type="component" value="Chromosome"/>
</dbReference>
<sequence>MSQKVFLGECEFYGRTGAAFREVYENCWKFVVIVEGIRHVLMTY</sequence>